<evidence type="ECO:0000256" key="6">
    <source>
        <dbReference type="RuleBase" id="RU363137"/>
    </source>
</evidence>
<feature type="compositionally biased region" description="Polar residues" evidence="8">
    <location>
        <begin position="116"/>
        <end position="136"/>
    </location>
</feature>
<dbReference type="GO" id="GO:0072583">
    <property type="term" value="P:clathrin-dependent endocytosis"/>
    <property type="evidence" value="ECO:0007669"/>
    <property type="project" value="TreeGrafter"/>
</dbReference>
<gene>
    <name evidence="9" type="primary">clc1</name>
    <name evidence="9" type="ORF">A0H81_10293</name>
</gene>
<evidence type="ECO:0000313" key="10">
    <source>
        <dbReference type="Proteomes" id="UP000092993"/>
    </source>
</evidence>
<dbReference type="GO" id="GO:0032050">
    <property type="term" value="F:clathrin heavy chain binding"/>
    <property type="evidence" value="ECO:0007669"/>
    <property type="project" value="TreeGrafter"/>
</dbReference>
<dbReference type="STRING" id="5627.A0A1C7M0G5"/>
<feature type="region of interest" description="Disordered" evidence="8">
    <location>
        <begin position="99"/>
        <end position="136"/>
    </location>
</feature>
<evidence type="ECO:0000256" key="8">
    <source>
        <dbReference type="SAM" id="MobiDB-lite"/>
    </source>
</evidence>
<dbReference type="OMA" id="QVIKDWR"/>
<name>A0A1C7M0G5_GRIFR</name>
<dbReference type="PANTHER" id="PTHR10639:SF7">
    <property type="entry name" value="CLATHRIN LIGHT CHAIN"/>
    <property type="match status" value="1"/>
</dbReference>
<evidence type="ECO:0000256" key="5">
    <source>
        <dbReference type="ARBA" id="ARBA00023329"/>
    </source>
</evidence>
<evidence type="ECO:0000256" key="7">
    <source>
        <dbReference type="SAM" id="Coils"/>
    </source>
</evidence>
<comment type="function">
    <text evidence="6">Clathrin is the major protein of the polyhedral coat of coated pits and vesicles.</text>
</comment>
<dbReference type="GO" id="GO:0030132">
    <property type="term" value="C:clathrin coat of coated pit"/>
    <property type="evidence" value="ECO:0007669"/>
    <property type="project" value="InterPro"/>
</dbReference>
<sequence>MTDFLARESELLGEEFTGTPTGGTFATADGDLDFDRAASAFPDISLDGSSDIPIPAPAVAAPVTSSGGFSFDNFGSPPRQRATEVKVTGDDEIEKFESEFPDIDVPVQPMLPPLSQPSFGATPTFAPQPQPSAYSSTPILSQTLEEDEPQVIKDWREKQAAEIKARDEASKAKREETVAKAERAIDQFYEEYSHKKEKNIRENKEHEEKFLTDLSDSLSTGTTWQRICDIVELQNSQSKTIARTGAGTTDLSRFKEVLLRLKREGDAAPGAAGY</sequence>
<dbReference type="EMBL" id="LUGG01000015">
    <property type="protein sequence ID" value="OBZ69829.1"/>
    <property type="molecule type" value="Genomic_DNA"/>
</dbReference>
<evidence type="ECO:0000256" key="1">
    <source>
        <dbReference type="ARBA" id="ARBA00004180"/>
    </source>
</evidence>
<keyword evidence="3 6" id="KW-0472">Membrane</keyword>
<dbReference type="AlphaFoldDB" id="A0A1C7M0G5"/>
<dbReference type="Pfam" id="PF01086">
    <property type="entry name" value="Clathrin_lg_ch"/>
    <property type="match status" value="1"/>
</dbReference>
<comment type="similarity">
    <text evidence="2 6">Belongs to the clathrin light chain family.</text>
</comment>
<keyword evidence="4 6" id="KW-0168">Coated pit</keyword>
<evidence type="ECO:0000256" key="3">
    <source>
        <dbReference type="ARBA" id="ARBA00023136"/>
    </source>
</evidence>
<dbReference type="PANTHER" id="PTHR10639">
    <property type="entry name" value="CLATHRIN LIGHT CHAIN"/>
    <property type="match status" value="1"/>
</dbReference>
<comment type="caution">
    <text evidence="9">The sequence shown here is derived from an EMBL/GenBank/DDBJ whole genome shotgun (WGS) entry which is preliminary data.</text>
</comment>
<dbReference type="InterPro" id="IPR000996">
    <property type="entry name" value="Clathrin_L-chain"/>
</dbReference>
<feature type="coiled-coil region" evidence="7">
    <location>
        <begin position="171"/>
        <end position="209"/>
    </location>
</feature>
<keyword evidence="10" id="KW-1185">Reference proteome</keyword>
<evidence type="ECO:0000256" key="4">
    <source>
        <dbReference type="ARBA" id="ARBA00023176"/>
    </source>
</evidence>
<comment type="subcellular location">
    <subcellularLocation>
        <location evidence="1 6">Cytoplasmic vesicle membrane</location>
        <topology evidence="1 6">Peripheral membrane protein</topology>
        <orientation evidence="1 6">Cytoplasmic side</orientation>
    </subcellularLocation>
    <subcellularLocation>
        <location evidence="6">Membrane</location>
        <location evidence="6">Coated pit</location>
        <topology evidence="6">Peripheral membrane protein</topology>
        <orientation evidence="6">Cytoplasmic side</orientation>
    </subcellularLocation>
    <text evidence="6">Cytoplasmic face of coated pits and vesicles.</text>
</comment>
<keyword evidence="7" id="KW-0175">Coiled coil</keyword>
<protein>
    <recommendedName>
        <fullName evidence="6">Clathrin light chain</fullName>
    </recommendedName>
</protein>
<accession>A0A1C7M0G5</accession>
<dbReference type="OrthoDB" id="5512at2759"/>
<dbReference type="GO" id="GO:0006886">
    <property type="term" value="P:intracellular protein transport"/>
    <property type="evidence" value="ECO:0007669"/>
    <property type="project" value="InterPro"/>
</dbReference>
<organism evidence="9 10">
    <name type="scientific">Grifola frondosa</name>
    <name type="common">Maitake</name>
    <name type="synonym">Polyporus frondosus</name>
    <dbReference type="NCBI Taxonomy" id="5627"/>
    <lineage>
        <taxon>Eukaryota</taxon>
        <taxon>Fungi</taxon>
        <taxon>Dikarya</taxon>
        <taxon>Basidiomycota</taxon>
        <taxon>Agaricomycotina</taxon>
        <taxon>Agaricomycetes</taxon>
        <taxon>Polyporales</taxon>
        <taxon>Grifolaceae</taxon>
        <taxon>Grifola</taxon>
    </lineage>
</organism>
<evidence type="ECO:0000313" key="9">
    <source>
        <dbReference type="EMBL" id="OBZ69829.1"/>
    </source>
</evidence>
<evidence type="ECO:0000256" key="2">
    <source>
        <dbReference type="ARBA" id="ARBA00005263"/>
    </source>
</evidence>
<dbReference type="GO" id="GO:0005198">
    <property type="term" value="F:structural molecule activity"/>
    <property type="evidence" value="ECO:0007669"/>
    <property type="project" value="InterPro"/>
</dbReference>
<keyword evidence="5 6" id="KW-0968">Cytoplasmic vesicle</keyword>
<dbReference type="GO" id="GO:0030130">
    <property type="term" value="C:clathrin coat of trans-Golgi network vesicle"/>
    <property type="evidence" value="ECO:0007669"/>
    <property type="project" value="InterPro"/>
</dbReference>
<reference evidence="9 10" key="1">
    <citation type="submission" date="2016-03" db="EMBL/GenBank/DDBJ databases">
        <title>Whole genome sequencing of Grifola frondosa 9006-11.</title>
        <authorList>
            <person name="Min B."/>
            <person name="Park H."/>
            <person name="Kim J.-G."/>
            <person name="Cho H."/>
            <person name="Oh Y.-L."/>
            <person name="Kong W.-S."/>
            <person name="Choi I.-G."/>
        </authorList>
    </citation>
    <scope>NUCLEOTIDE SEQUENCE [LARGE SCALE GENOMIC DNA]</scope>
    <source>
        <strain evidence="9 10">9006-11</strain>
    </source>
</reference>
<proteinExistence type="inferred from homology"/>
<dbReference type="Proteomes" id="UP000092993">
    <property type="component" value="Unassembled WGS sequence"/>
</dbReference>